<evidence type="ECO:0000313" key="7">
    <source>
        <dbReference type="EMBL" id="EML1472426.1"/>
    </source>
</evidence>
<keyword evidence="2 5" id="KW-0812">Transmembrane</keyword>
<feature type="transmembrane region" description="Helical" evidence="5">
    <location>
        <begin position="288"/>
        <end position="305"/>
    </location>
</feature>
<dbReference type="Pfam" id="PF13515">
    <property type="entry name" value="FUSC_2"/>
    <property type="match status" value="1"/>
</dbReference>
<dbReference type="GO" id="GO:0005886">
    <property type="term" value="C:plasma membrane"/>
    <property type="evidence" value="ECO:0007669"/>
    <property type="project" value="InterPro"/>
</dbReference>
<keyword evidence="4 5" id="KW-0472">Membrane</keyword>
<evidence type="ECO:0000256" key="2">
    <source>
        <dbReference type="ARBA" id="ARBA00022692"/>
    </source>
</evidence>
<feature type="transmembrane region" description="Helical" evidence="5">
    <location>
        <begin position="103"/>
        <end position="121"/>
    </location>
</feature>
<reference evidence="7" key="1">
    <citation type="submission" date="2024-02" db="EMBL/GenBank/DDBJ databases">
        <authorList>
            <consortium name="Clinical and Environmental Microbiology Branch: Whole genome sequencing antimicrobial resistance pathogens in the healthcare setting"/>
        </authorList>
    </citation>
    <scope>NUCLEOTIDE SEQUENCE</scope>
    <source>
        <strain evidence="7">2021DK-00143</strain>
    </source>
</reference>
<feature type="transmembrane region" description="Helical" evidence="5">
    <location>
        <begin position="232"/>
        <end position="251"/>
    </location>
</feature>
<proteinExistence type="predicted"/>
<comment type="subcellular location">
    <subcellularLocation>
        <location evidence="1">Membrane</location>
        <topology evidence="1">Multi-pass membrane protein</topology>
    </subcellularLocation>
</comment>
<dbReference type="GO" id="GO:0022857">
    <property type="term" value="F:transmembrane transporter activity"/>
    <property type="evidence" value="ECO:0007669"/>
    <property type="project" value="InterPro"/>
</dbReference>
<dbReference type="Pfam" id="PF04632">
    <property type="entry name" value="FUSC"/>
    <property type="match status" value="1"/>
</dbReference>
<protein>
    <submittedName>
        <fullName evidence="7">FUSC family protein</fullName>
    </submittedName>
</protein>
<comment type="caution">
    <text evidence="7">The sequence shown here is derived from an EMBL/GenBank/DDBJ whole genome shotgun (WGS) entry which is preliminary data.</text>
</comment>
<feature type="transmembrane region" description="Helical" evidence="5">
    <location>
        <begin position="39"/>
        <end position="67"/>
    </location>
</feature>
<gene>
    <name evidence="7" type="ORF">QEG54_003178</name>
</gene>
<dbReference type="EMBL" id="ABLOKC030000017">
    <property type="protein sequence ID" value="EML1472426.1"/>
    <property type="molecule type" value="Genomic_DNA"/>
</dbReference>
<dbReference type="InterPro" id="IPR006726">
    <property type="entry name" value="PHBA_efflux_AaeB/fusaric-R"/>
</dbReference>
<organism evidence="7">
    <name type="scientific">Pluralibacter gergoviae</name>
    <name type="common">Enterobacter gergoviae</name>
    <dbReference type="NCBI Taxonomy" id="61647"/>
    <lineage>
        <taxon>Bacteria</taxon>
        <taxon>Pseudomonadati</taxon>
        <taxon>Pseudomonadota</taxon>
        <taxon>Gammaproteobacteria</taxon>
        <taxon>Enterobacterales</taxon>
        <taxon>Enterobacteriaceae</taxon>
        <taxon>Pluralibacter</taxon>
    </lineage>
</organism>
<name>A0AAI9GMC1_PLUGE</name>
<accession>A0AAI9GMC1</accession>
<dbReference type="RefSeq" id="WP_053075829.1">
    <property type="nucleotide sequence ID" value="NZ_JAEOAR010000017.1"/>
</dbReference>
<keyword evidence="3 5" id="KW-1133">Transmembrane helix</keyword>
<feature type="transmembrane region" description="Helical" evidence="5">
    <location>
        <begin position="162"/>
        <end position="180"/>
    </location>
</feature>
<feature type="transmembrane region" description="Helical" evidence="5">
    <location>
        <begin position="128"/>
        <end position="146"/>
    </location>
</feature>
<evidence type="ECO:0000259" key="6">
    <source>
        <dbReference type="Pfam" id="PF13515"/>
    </source>
</evidence>
<dbReference type="AlphaFoldDB" id="A0AAI9GMC1"/>
<evidence type="ECO:0000256" key="5">
    <source>
        <dbReference type="SAM" id="Phobius"/>
    </source>
</evidence>
<sequence length="380" mass="41860">MPGFIAKLRSLPQLFHDIFDDFRTGFRSPARLIDCGESVLAVLLAIVFSHLLHVQYVGWAAFSGYMVMRGHVLDSLQRGGLRVAGTVLGALLAVQVEKLFPDMVLSSLILAAMTGVTLYNALLFRHSYAWLFMGITFAMVVMDGIQNGGNFQAYALSRIEEVAVGTFACILISALSTWLVRPRFALHLRAAPGKPLSKSEKIYWHKSAFWHAVQAAIAMAFLPFIWQRFDIVSVSQTCITIMAVMMVPLSVFSGPKHPTTTKIIHRFIGCLSGALLGFVALIVSHQHIWLLTLLLAAGVVIGRIIENGALKIKYIGTQFTLALLVILVPDHYAAISVDPGIERLLGILFGIVILEPVRHVPWLYHKIAALFDKRSGENSA</sequence>
<evidence type="ECO:0000256" key="3">
    <source>
        <dbReference type="ARBA" id="ARBA00022989"/>
    </source>
</evidence>
<feature type="transmembrane region" description="Helical" evidence="5">
    <location>
        <begin position="263"/>
        <end position="282"/>
    </location>
</feature>
<feature type="domain" description="Integral membrane bound transporter" evidence="6">
    <location>
        <begin position="251"/>
        <end position="353"/>
    </location>
</feature>
<feature type="transmembrane region" description="Helical" evidence="5">
    <location>
        <begin position="208"/>
        <end position="226"/>
    </location>
</feature>
<evidence type="ECO:0000256" key="4">
    <source>
        <dbReference type="ARBA" id="ARBA00023136"/>
    </source>
</evidence>
<dbReference type="InterPro" id="IPR049453">
    <property type="entry name" value="Memb_transporter_dom"/>
</dbReference>
<evidence type="ECO:0000256" key="1">
    <source>
        <dbReference type="ARBA" id="ARBA00004141"/>
    </source>
</evidence>